<feature type="signal peptide" evidence="1">
    <location>
        <begin position="1"/>
        <end position="19"/>
    </location>
</feature>
<evidence type="ECO:0000313" key="3">
    <source>
        <dbReference type="WBParaSite" id="PTRK_0001576400.1"/>
    </source>
</evidence>
<accession>A0A0N5A2B7</accession>
<evidence type="ECO:0000256" key="1">
    <source>
        <dbReference type="SAM" id="SignalP"/>
    </source>
</evidence>
<name>A0A0N5A2B7_PARTI</name>
<keyword evidence="2" id="KW-1185">Reference proteome</keyword>
<dbReference type="WBParaSite" id="PTRK_0001576400.1">
    <property type="protein sequence ID" value="PTRK_0001576400.1"/>
    <property type="gene ID" value="PTRK_0001576400"/>
</dbReference>
<proteinExistence type="predicted"/>
<dbReference type="AlphaFoldDB" id="A0A0N5A2B7"/>
<feature type="chain" id="PRO_5005892524" evidence="1">
    <location>
        <begin position="20"/>
        <end position="219"/>
    </location>
</feature>
<keyword evidence="1" id="KW-0732">Signal</keyword>
<protein>
    <submittedName>
        <fullName evidence="3">START domain-containing protein</fullName>
    </submittedName>
</protein>
<reference evidence="3" key="1">
    <citation type="submission" date="2017-02" db="UniProtKB">
        <authorList>
            <consortium name="WormBaseParasite"/>
        </authorList>
    </citation>
    <scope>IDENTIFICATION</scope>
</reference>
<dbReference type="Proteomes" id="UP000038045">
    <property type="component" value="Unplaced"/>
</dbReference>
<organism evidence="2 3">
    <name type="scientific">Parastrongyloides trichosuri</name>
    <name type="common">Possum-specific nematode worm</name>
    <dbReference type="NCBI Taxonomy" id="131310"/>
    <lineage>
        <taxon>Eukaryota</taxon>
        <taxon>Metazoa</taxon>
        <taxon>Ecdysozoa</taxon>
        <taxon>Nematoda</taxon>
        <taxon>Chromadorea</taxon>
        <taxon>Rhabditida</taxon>
        <taxon>Tylenchina</taxon>
        <taxon>Panagrolaimomorpha</taxon>
        <taxon>Strongyloidoidea</taxon>
        <taxon>Strongyloididae</taxon>
        <taxon>Parastrongyloides</taxon>
    </lineage>
</organism>
<sequence length="219" mass="25771">MMLYHILFIVISLLESVYSCIRTLESHTKRRDFKCCQQYDERFLNRVEPPLATTSFGWSQKSGLKYYEERICPTHAIYECNINRNTNATEALIQFIDDNNTVIYENSDVEHIPILVYCVDGEWILNGQTFSAISCSESFMHTHEDPSKFHQYIEAFDKIVTKGKTWHFKALVMFPGLDKIPIITSFIKSRYFKNLKEMARLGIEQIEECKKTYNFNDEL</sequence>
<evidence type="ECO:0000313" key="2">
    <source>
        <dbReference type="Proteomes" id="UP000038045"/>
    </source>
</evidence>